<accession>A0AAD7MAR9</accession>
<dbReference type="GO" id="GO:0016787">
    <property type="term" value="F:hydrolase activity"/>
    <property type="evidence" value="ECO:0007669"/>
    <property type="project" value="UniProtKB-KW"/>
</dbReference>
<protein>
    <submittedName>
        <fullName evidence="3">Glycoside hydrolase</fullName>
    </submittedName>
</protein>
<dbReference type="AlphaFoldDB" id="A0AAD7MAR9"/>
<dbReference type="GO" id="GO:0005975">
    <property type="term" value="P:carbohydrate metabolic process"/>
    <property type="evidence" value="ECO:0007669"/>
    <property type="project" value="InterPro"/>
</dbReference>
<reference evidence="3" key="1">
    <citation type="submission" date="2023-03" db="EMBL/GenBank/DDBJ databases">
        <title>Massive genome expansion in bonnet fungi (Mycena s.s.) driven by repeated elements and novel gene families across ecological guilds.</title>
        <authorList>
            <consortium name="Lawrence Berkeley National Laboratory"/>
            <person name="Harder C.B."/>
            <person name="Miyauchi S."/>
            <person name="Viragh M."/>
            <person name="Kuo A."/>
            <person name="Thoen E."/>
            <person name="Andreopoulos B."/>
            <person name="Lu D."/>
            <person name="Skrede I."/>
            <person name="Drula E."/>
            <person name="Henrissat B."/>
            <person name="Morin E."/>
            <person name="Kohler A."/>
            <person name="Barry K."/>
            <person name="LaButti K."/>
            <person name="Morin E."/>
            <person name="Salamov A."/>
            <person name="Lipzen A."/>
            <person name="Mereny Z."/>
            <person name="Hegedus B."/>
            <person name="Baldrian P."/>
            <person name="Stursova M."/>
            <person name="Weitz H."/>
            <person name="Taylor A."/>
            <person name="Grigoriev I.V."/>
            <person name="Nagy L.G."/>
            <person name="Martin F."/>
            <person name="Kauserud H."/>
        </authorList>
    </citation>
    <scope>NUCLEOTIDE SEQUENCE</scope>
    <source>
        <strain evidence="3">CBHHK067</strain>
    </source>
</reference>
<evidence type="ECO:0000313" key="4">
    <source>
        <dbReference type="Proteomes" id="UP001221757"/>
    </source>
</evidence>
<dbReference type="Proteomes" id="UP001221757">
    <property type="component" value="Unassembled WGS sequence"/>
</dbReference>
<feature type="signal peptide" evidence="1">
    <location>
        <begin position="1"/>
        <end position="26"/>
    </location>
</feature>
<dbReference type="CDD" id="cd00598">
    <property type="entry name" value="GH18_chitinase-like"/>
    <property type="match status" value="1"/>
</dbReference>
<feature type="domain" description="GH18" evidence="2">
    <location>
        <begin position="51"/>
        <end position="331"/>
    </location>
</feature>
<name>A0AAD7MAR9_MYCRO</name>
<proteinExistence type="predicted"/>
<evidence type="ECO:0000259" key="2">
    <source>
        <dbReference type="PROSITE" id="PS51910"/>
    </source>
</evidence>
<dbReference type="Gene3D" id="3.20.20.80">
    <property type="entry name" value="Glycosidases"/>
    <property type="match status" value="1"/>
</dbReference>
<keyword evidence="4" id="KW-1185">Reference proteome</keyword>
<keyword evidence="3" id="KW-0378">Hydrolase</keyword>
<dbReference type="InterPro" id="IPR001223">
    <property type="entry name" value="Glyco_hydro18_cat"/>
</dbReference>
<dbReference type="InterPro" id="IPR017853">
    <property type="entry name" value="GH"/>
</dbReference>
<sequence length="331" mass="35451">MMVHFRLTGLAAIAPILLYLGSSTTAAVVSTGVGGTNSSSISDGRTNFSLPHFLAYSDRDTPGTIGPPAVSDIKGFNVFALSFLLQNANPADKAQEWTSLTQNQRQTIKREYAAAGIKLIVSAFGSTDIPTKSDPIAMGTKMANWVKQYDLDGMDVDYEDFDVFDSGTGAGENWLISFTTQLRTILPQGEYIITHAPVAPWFAPGGIWGGGGYLRVHKTVGDLIDWYNIQFYNQGAKEYNTCSNVLAQSSTQWPQTALFQIAANGVPLEKLVLGKPATNTSASDGFIPPTTLAGCLATAKSGGWSAGVSVWEYPDADATWIKTVRASSWAV</sequence>
<dbReference type="SUPFAM" id="SSF51445">
    <property type="entry name" value="(Trans)glycosidases"/>
    <property type="match status" value="1"/>
</dbReference>
<keyword evidence="1" id="KW-0732">Signal</keyword>
<dbReference type="PROSITE" id="PS51910">
    <property type="entry name" value="GH18_2"/>
    <property type="match status" value="1"/>
</dbReference>
<comment type="caution">
    <text evidence="3">The sequence shown here is derived from an EMBL/GenBank/DDBJ whole genome shotgun (WGS) entry which is preliminary data.</text>
</comment>
<dbReference type="EMBL" id="JARKIE010000003">
    <property type="protein sequence ID" value="KAJ7708679.1"/>
    <property type="molecule type" value="Genomic_DNA"/>
</dbReference>
<gene>
    <name evidence="3" type="ORF">B0H17DRAFT_1191189</name>
</gene>
<organism evidence="3 4">
    <name type="scientific">Mycena rosella</name>
    <name type="common">Pink bonnet</name>
    <name type="synonym">Agaricus rosellus</name>
    <dbReference type="NCBI Taxonomy" id="1033263"/>
    <lineage>
        <taxon>Eukaryota</taxon>
        <taxon>Fungi</taxon>
        <taxon>Dikarya</taxon>
        <taxon>Basidiomycota</taxon>
        <taxon>Agaricomycotina</taxon>
        <taxon>Agaricomycetes</taxon>
        <taxon>Agaricomycetidae</taxon>
        <taxon>Agaricales</taxon>
        <taxon>Marasmiineae</taxon>
        <taxon>Mycenaceae</taxon>
        <taxon>Mycena</taxon>
    </lineage>
</organism>
<evidence type="ECO:0000256" key="1">
    <source>
        <dbReference type="SAM" id="SignalP"/>
    </source>
</evidence>
<evidence type="ECO:0000313" key="3">
    <source>
        <dbReference type="EMBL" id="KAJ7708679.1"/>
    </source>
</evidence>
<feature type="chain" id="PRO_5042021836" evidence="1">
    <location>
        <begin position="27"/>
        <end position="331"/>
    </location>
</feature>